<dbReference type="PANTHER" id="PTHR34472:SF1">
    <property type="entry name" value="SULFUR CARRIER PROTEIN THIS"/>
    <property type="match status" value="1"/>
</dbReference>
<dbReference type="InterPro" id="IPR010035">
    <property type="entry name" value="Thi_S"/>
</dbReference>
<dbReference type="Pfam" id="PF02597">
    <property type="entry name" value="ThiS"/>
    <property type="match status" value="1"/>
</dbReference>
<dbReference type="OrthoDB" id="197113at2"/>
<accession>A0A099ET60</accession>
<dbReference type="AlphaFoldDB" id="A0A099ET60"/>
<dbReference type="RefSeq" id="WP_036722413.1">
    <property type="nucleotide sequence ID" value="NZ_CALUAY010000004.1"/>
</dbReference>
<reference evidence="1 2" key="1">
    <citation type="submission" date="2014-09" db="EMBL/GenBank/DDBJ databases">
        <authorList>
            <person name="McGinnis J.M."/>
            <person name="Wolfgang W.J."/>
        </authorList>
    </citation>
    <scope>NUCLEOTIDE SEQUENCE [LARGE SCALE GENOMIC DNA]</scope>
    <source>
        <strain evidence="1 2">HAMBI 3106</strain>
    </source>
</reference>
<keyword evidence="2" id="KW-1185">Reference proteome</keyword>
<dbReference type="EMBL" id="JRKS01000103">
    <property type="protein sequence ID" value="KGJ01605.1"/>
    <property type="molecule type" value="Genomic_DNA"/>
</dbReference>
<dbReference type="InterPro" id="IPR012675">
    <property type="entry name" value="Beta-grasp_dom_sf"/>
</dbReference>
<dbReference type="SUPFAM" id="SSF54285">
    <property type="entry name" value="MoaD/ThiS"/>
    <property type="match status" value="1"/>
</dbReference>
<dbReference type="STRING" id="690417.IC63_16650"/>
<dbReference type="InterPro" id="IPR003749">
    <property type="entry name" value="ThiS/MoaD-like"/>
</dbReference>
<evidence type="ECO:0008006" key="3">
    <source>
        <dbReference type="Google" id="ProtNLM"/>
    </source>
</evidence>
<dbReference type="PANTHER" id="PTHR34472">
    <property type="entry name" value="SULFUR CARRIER PROTEIN THIS"/>
    <property type="match status" value="1"/>
</dbReference>
<proteinExistence type="predicted"/>
<protein>
    <recommendedName>
        <fullName evidence="3">Thiamine biosynthesis protein ThiS</fullName>
    </recommendedName>
</protein>
<dbReference type="NCBIfam" id="TIGR01683">
    <property type="entry name" value="thiS"/>
    <property type="match status" value="1"/>
</dbReference>
<evidence type="ECO:0000313" key="2">
    <source>
        <dbReference type="Proteomes" id="UP000029917"/>
    </source>
</evidence>
<dbReference type="Proteomes" id="UP000029917">
    <property type="component" value="Unassembled WGS sequence"/>
</dbReference>
<dbReference type="Gene3D" id="3.10.20.30">
    <property type="match status" value="1"/>
</dbReference>
<gene>
    <name evidence="1" type="ORF">IC63_16650</name>
</gene>
<sequence length="65" mass="6475">MKLTINGEPRELAATTVAEALAAEGLGEARVATALNGDFVPAALRATTVLSPGDALEVVAPMQGG</sequence>
<name>A0A099ET60_9RHOB</name>
<dbReference type="InterPro" id="IPR016155">
    <property type="entry name" value="Mopterin_synth/thiamin_S_b"/>
</dbReference>
<comment type="caution">
    <text evidence="1">The sequence shown here is derived from an EMBL/GenBank/DDBJ whole genome shotgun (WGS) entry which is preliminary data.</text>
</comment>
<organism evidence="1 2">
    <name type="scientific">Paracoccus sphaerophysae</name>
    <dbReference type="NCBI Taxonomy" id="690417"/>
    <lineage>
        <taxon>Bacteria</taxon>
        <taxon>Pseudomonadati</taxon>
        <taxon>Pseudomonadota</taxon>
        <taxon>Alphaproteobacteria</taxon>
        <taxon>Rhodobacterales</taxon>
        <taxon>Paracoccaceae</taxon>
        <taxon>Paracoccus</taxon>
    </lineage>
</organism>
<evidence type="ECO:0000313" key="1">
    <source>
        <dbReference type="EMBL" id="KGJ01605.1"/>
    </source>
</evidence>
<dbReference type="CDD" id="cd00565">
    <property type="entry name" value="Ubl_ThiS"/>
    <property type="match status" value="1"/>
</dbReference>
<reference evidence="1 2" key="2">
    <citation type="submission" date="2014-10" db="EMBL/GenBank/DDBJ databases">
        <title>Paracoccus sanguinis sp. nov., isolated from clinical specimens of New York State patients.</title>
        <authorList>
            <person name="Mingle L.A."/>
            <person name="Cole J.A."/>
            <person name="Lapierre P."/>
            <person name="Musser K.A."/>
        </authorList>
    </citation>
    <scope>NUCLEOTIDE SEQUENCE [LARGE SCALE GENOMIC DNA]</scope>
    <source>
        <strain evidence="1 2">HAMBI 3106</strain>
    </source>
</reference>